<gene>
    <name evidence="3" type="ORF">CT0861_03357</name>
</gene>
<keyword evidence="4" id="KW-1185">Reference proteome</keyword>
<dbReference type="EMBL" id="LFIV01000063">
    <property type="protein sequence ID" value="KZL72004.1"/>
    <property type="molecule type" value="Genomic_DNA"/>
</dbReference>
<feature type="compositionally biased region" description="Basic and acidic residues" evidence="1">
    <location>
        <begin position="491"/>
        <end position="500"/>
    </location>
</feature>
<reference evidence="3 4" key="1">
    <citation type="submission" date="2015-06" db="EMBL/GenBank/DDBJ databases">
        <title>Survival trade-offs in plant roots during colonization by closely related pathogenic and mutualistic fungi.</title>
        <authorList>
            <person name="Hacquard S."/>
            <person name="Kracher B."/>
            <person name="Hiruma K."/>
            <person name="Weinman A."/>
            <person name="Muench P."/>
            <person name="Garrido Oter R."/>
            <person name="Ver Loren van Themaat E."/>
            <person name="Dallerey J.-F."/>
            <person name="Damm U."/>
            <person name="Henrissat B."/>
            <person name="Lespinet O."/>
            <person name="Thon M."/>
            <person name="Kemen E."/>
            <person name="McHardy A.C."/>
            <person name="Schulze-Lefert P."/>
            <person name="O'Connell R.J."/>
        </authorList>
    </citation>
    <scope>NUCLEOTIDE SEQUENCE [LARGE SCALE GENOMIC DNA]</scope>
    <source>
        <strain evidence="3 4">0861</strain>
    </source>
</reference>
<name>A0A166TFK7_9PEZI</name>
<proteinExistence type="predicted"/>
<feature type="region of interest" description="Disordered" evidence="1">
    <location>
        <begin position="317"/>
        <end position="404"/>
    </location>
</feature>
<evidence type="ECO:0000256" key="1">
    <source>
        <dbReference type="SAM" id="MobiDB-lite"/>
    </source>
</evidence>
<sequence>MDGDDPLDAWKQELGRHLPWMWGFEHFPAWLRDIWHDVGCFLNAWLYVAIFEHFCFRDVFLRMLFLVLVGNHTIVKNRWLFGGLAFAAFGEIEVCKKFGHAVVQSSHAFFIELALIFLVFPLHFWQSPTQPIPEDGYVVAWGVLTSFVCAVADKLDDYYGMRKWHSLAERNPAFLCKSAEPFSLYTTRSHYAALILLIRELDFAFDGYQSDAIEEAEEALETELTTARIWMYRIRFLFWGLLVRLSVNMAFELVSDAAANLQCWYIQDGLKFLGWLPGSLRQLPFRVCFLGLHYVFRYRSVGWVIEQMHMWVYPEEYDEDDEDEDEDDVDWDEDGEGDENTDEENMDELDTDELDTDELDTDELDTDEEGTDGADGTEDTDSTNGEKTVHETDDEDEDEDGPDYLYIHKDDYGYIFELKDNGKFEREAVYTYDDEHDYRYRYRDEFEKLSIHKRAWSHGYQASYTYKRSNETWGDVRDQARDAGEQEDEDGIRRETESDQ</sequence>
<feature type="region of interest" description="Disordered" evidence="1">
    <location>
        <begin position="468"/>
        <end position="500"/>
    </location>
</feature>
<comment type="caution">
    <text evidence="3">The sequence shown here is derived from an EMBL/GenBank/DDBJ whole genome shotgun (WGS) entry which is preliminary data.</text>
</comment>
<organism evidence="3 4">
    <name type="scientific">Colletotrichum tofieldiae</name>
    <dbReference type="NCBI Taxonomy" id="708197"/>
    <lineage>
        <taxon>Eukaryota</taxon>
        <taxon>Fungi</taxon>
        <taxon>Dikarya</taxon>
        <taxon>Ascomycota</taxon>
        <taxon>Pezizomycotina</taxon>
        <taxon>Sordariomycetes</taxon>
        <taxon>Hypocreomycetidae</taxon>
        <taxon>Glomerellales</taxon>
        <taxon>Glomerellaceae</taxon>
        <taxon>Colletotrichum</taxon>
        <taxon>Colletotrichum spaethianum species complex</taxon>
    </lineage>
</organism>
<keyword evidence="2" id="KW-0472">Membrane</keyword>
<dbReference type="AlphaFoldDB" id="A0A166TFK7"/>
<dbReference type="STRING" id="708197.A0A166TFK7"/>
<evidence type="ECO:0000313" key="4">
    <source>
        <dbReference type="Proteomes" id="UP000076552"/>
    </source>
</evidence>
<keyword evidence="2" id="KW-0812">Transmembrane</keyword>
<feature type="compositionally biased region" description="Basic and acidic residues" evidence="1">
    <location>
        <begin position="468"/>
        <end position="484"/>
    </location>
</feature>
<accession>A0A166TFK7</accession>
<evidence type="ECO:0000256" key="2">
    <source>
        <dbReference type="SAM" id="Phobius"/>
    </source>
</evidence>
<protein>
    <submittedName>
        <fullName evidence="3">Uncharacterized protein</fullName>
    </submittedName>
</protein>
<dbReference type="Proteomes" id="UP000076552">
    <property type="component" value="Unassembled WGS sequence"/>
</dbReference>
<feature type="transmembrane region" description="Helical" evidence="2">
    <location>
        <begin position="106"/>
        <end position="125"/>
    </location>
</feature>
<evidence type="ECO:0000313" key="3">
    <source>
        <dbReference type="EMBL" id="KZL72004.1"/>
    </source>
</evidence>
<keyword evidence="2" id="KW-1133">Transmembrane helix</keyword>
<feature type="compositionally biased region" description="Acidic residues" evidence="1">
    <location>
        <begin position="317"/>
        <end position="381"/>
    </location>
</feature>
<feature type="transmembrane region" description="Helical" evidence="2">
    <location>
        <begin position="34"/>
        <end position="56"/>
    </location>
</feature>
<feature type="compositionally biased region" description="Acidic residues" evidence="1">
    <location>
        <begin position="392"/>
        <end position="402"/>
    </location>
</feature>